<evidence type="ECO:0000313" key="1">
    <source>
        <dbReference type="EMBL" id="HJF86369.1"/>
    </source>
</evidence>
<organism evidence="2 3">
    <name type="scientific">Companilactobacillus farciminis</name>
    <dbReference type="NCBI Taxonomy" id="1612"/>
    <lineage>
        <taxon>Bacteria</taxon>
        <taxon>Bacillati</taxon>
        <taxon>Bacillota</taxon>
        <taxon>Bacilli</taxon>
        <taxon>Lactobacillales</taxon>
        <taxon>Lactobacillaceae</taxon>
        <taxon>Companilactobacillus</taxon>
    </lineage>
</organism>
<reference evidence="1" key="3">
    <citation type="journal article" date="2021" name="PeerJ">
        <title>Extensive microbial diversity within the chicken gut microbiome revealed by metagenomics and culture.</title>
        <authorList>
            <person name="Gilroy R."/>
            <person name="Ravi A."/>
            <person name="Getino M."/>
            <person name="Pursley I."/>
            <person name="Horton D.L."/>
            <person name="Alikhan N.F."/>
            <person name="Baker D."/>
            <person name="Gharbi K."/>
            <person name="Hall N."/>
            <person name="Watson M."/>
            <person name="Adriaenssens E.M."/>
            <person name="Foster-Nyarko E."/>
            <person name="Jarju S."/>
            <person name="Secka A."/>
            <person name="Antonio M."/>
            <person name="Oren A."/>
            <person name="Chaudhuri R.R."/>
            <person name="La Ragione R."/>
            <person name="Hildebrand F."/>
            <person name="Pallen M.J."/>
        </authorList>
    </citation>
    <scope>NUCLEOTIDE SEQUENCE</scope>
    <source>
        <strain evidence="1">7886</strain>
    </source>
</reference>
<dbReference type="InterPro" id="IPR009241">
    <property type="entry name" value="HigB-like"/>
</dbReference>
<gene>
    <name evidence="2" type="ORF">C5L30_001946</name>
    <name evidence="1" type="ORF">K8V88_02935</name>
</gene>
<name>A0A4R5NBF0_9LACO</name>
<reference evidence="2 3" key="1">
    <citation type="journal article" date="2019" name="Appl. Microbiol. Biotechnol.">
        <title>Uncovering carbohydrate metabolism through a genotype-phenotype association study of 56 lactic acid bacteria genomes.</title>
        <authorList>
            <person name="Buron-Moles G."/>
            <person name="Chailyan A."/>
            <person name="Dolejs I."/>
            <person name="Forster J."/>
            <person name="Miks M.H."/>
        </authorList>
    </citation>
    <scope>NUCLEOTIDE SEQUENCE [LARGE SCALE GENOMIC DNA]</scope>
    <source>
        <strain evidence="2 3">ATCC 29644</strain>
    </source>
</reference>
<evidence type="ECO:0000313" key="3">
    <source>
        <dbReference type="Proteomes" id="UP000295257"/>
    </source>
</evidence>
<dbReference type="EMBL" id="PUFN01000029">
    <property type="protein sequence ID" value="TDG69813.1"/>
    <property type="molecule type" value="Genomic_DNA"/>
</dbReference>
<sequence length="122" mass="14903">MAYEIVFYEDENGFSEIDDYLRQLDKSNQKNDKILLRKIIHQMNMLELLGNQLKEPQSKFLKGYRYPIMELRPMPERIFYAIWNGNKFVLLHHYTKKQNKTSTKEIEKALRKLDDWYNRKGR</sequence>
<dbReference type="RefSeq" id="WP_010018863.1">
    <property type="nucleotide sequence ID" value="NZ_CAJJMR010000004.1"/>
</dbReference>
<keyword evidence="3" id="KW-1185">Reference proteome</keyword>
<proteinExistence type="predicted"/>
<dbReference type="Proteomes" id="UP000747013">
    <property type="component" value="Unassembled WGS sequence"/>
</dbReference>
<dbReference type="Proteomes" id="UP000295257">
    <property type="component" value="Unassembled WGS sequence"/>
</dbReference>
<evidence type="ECO:0000313" key="2">
    <source>
        <dbReference type="EMBL" id="TDG69813.1"/>
    </source>
</evidence>
<dbReference type="OrthoDB" id="573082at2"/>
<dbReference type="Pfam" id="PF05973">
    <property type="entry name" value="Gp49"/>
    <property type="match status" value="1"/>
</dbReference>
<dbReference type="AlphaFoldDB" id="A0A4R5NBF0"/>
<accession>A0A4R5NBF0</accession>
<reference evidence="1" key="4">
    <citation type="submission" date="2021-09" db="EMBL/GenBank/DDBJ databases">
        <authorList>
            <person name="Gilroy R."/>
        </authorList>
    </citation>
    <scope>NUCLEOTIDE SEQUENCE</scope>
    <source>
        <strain evidence="1">7886</strain>
    </source>
</reference>
<dbReference type="EMBL" id="DYWC01000069">
    <property type="protein sequence ID" value="HJF86369.1"/>
    <property type="molecule type" value="Genomic_DNA"/>
</dbReference>
<comment type="caution">
    <text evidence="2">The sequence shown here is derived from an EMBL/GenBank/DDBJ whole genome shotgun (WGS) entry which is preliminary data.</text>
</comment>
<reference evidence="2" key="2">
    <citation type="submission" date="2019-02" db="EMBL/GenBank/DDBJ databases">
        <authorList>
            <person name="Buron G."/>
            <person name="Chaylann A."/>
            <person name="Dolejs I."/>
            <person name="Forster J."/>
            <person name="Miks M.H."/>
        </authorList>
    </citation>
    <scope>NUCLEOTIDE SEQUENCE</scope>
    <source>
        <strain evidence="2">ATCC 29644</strain>
    </source>
</reference>
<protein>
    <submittedName>
        <fullName evidence="1">Type II toxin-antitoxin system RelE/ParE family toxin</fullName>
    </submittedName>
</protein>